<comment type="caution">
    <text evidence="9">The sequence shown here is derived from an EMBL/GenBank/DDBJ whole genome shotgun (WGS) entry which is preliminary data.</text>
</comment>
<dbReference type="EMBL" id="CAVMBE010000031">
    <property type="protein sequence ID" value="CAK4027793.1"/>
    <property type="molecule type" value="Genomic_DNA"/>
</dbReference>
<comment type="subcellular location">
    <subcellularLocation>
        <location evidence="1 8">Nucleus</location>
    </subcellularLocation>
</comment>
<keyword evidence="10" id="KW-1185">Reference proteome</keyword>
<evidence type="ECO:0000256" key="4">
    <source>
        <dbReference type="ARBA" id="ARBA00023015"/>
    </source>
</evidence>
<proteinExistence type="inferred from homology"/>
<dbReference type="Pfam" id="PF09637">
    <property type="entry name" value="Med18"/>
    <property type="match status" value="1"/>
</dbReference>
<reference evidence="9" key="1">
    <citation type="submission" date="2023-11" db="EMBL/GenBank/DDBJ databases">
        <authorList>
            <person name="Alioto T."/>
            <person name="Alioto T."/>
            <person name="Gomez Garrido J."/>
        </authorList>
    </citation>
    <scope>NUCLEOTIDE SEQUENCE</scope>
</reference>
<sequence length="289" mass="31917">MTGAIGAPSRLSAAPARQPYLTGFLSIRNALAIYLAINPDTRASIRQYAAFSGFIFSAMHEYLLYSQIPATRESQVLQLLAGVTAAQPVDVYEQTLIYAQQKIPEVAVNKKTKQPQQKRDPTHHKLVRDISPTNLAPGPWRIRIEETPEPGVQTLLSRGVTERVAENADLDHLKSSDWYQYKQQLTQIGKQFVQGNVVIRIVRYYTIAAGSTETEPLHAPLPAKDDLRLLDVSGGCVVQAVVRVENLSNSNITDKAKKELSAFQAYLEGAVNLSAPDRLALDTRVKVKA</sequence>
<organism evidence="9 10">
    <name type="scientific">Lecanosticta acicola</name>
    <dbReference type="NCBI Taxonomy" id="111012"/>
    <lineage>
        <taxon>Eukaryota</taxon>
        <taxon>Fungi</taxon>
        <taxon>Dikarya</taxon>
        <taxon>Ascomycota</taxon>
        <taxon>Pezizomycotina</taxon>
        <taxon>Dothideomycetes</taxon>
        <taxon>Dothideomycetidae</taxon>
        <taxon>Mycosphaerellales</taxon>
        <taxon>Mycosphaerellaceae</taxon>
        <taxon>Lecanosticta</taxon>
    </lineage>
</organism>
<accession>A0AAI8YZQ9</accession>
<dbReference type="GO" id="GO:0006369">
    <property type="term" value="P:termination of RNA polymerase II transcription"/>
    <property type="evidence" value="ECO:0007669"/>
    <property type="project" value="TreeGrafter"/>
</dbReference>
<evidence type="ECO:0000256" key="2">
    <source>
        <dbReference type="ARBA" id="ARBA00009814"/>
    </source>
</evidence>
<evidence type="ECO:0000256" key="7">
    <source>
        <dbReference type="ARBA" id="ARBA00032012"/>
    </source>
</evidence>
<dbReference type="AlphaFoldDB" id="A0AAI8YZQ9"/>
<dbReference type="GO" id="GO:0070847">
    <property type="term" value="C:core mediator complex"/>
    <property type="evidence" value="ECO:0007669"/>
    <property type="project" value="TreeGrafter"/>
</dbReference>
<evidence type="ECO:0000256" key="1">
    <source>
        <dbReference type="ARBA" id="ARBA00004123"/>
    </source>
</evidence>
<dbReference type="Gene3D" id="2.40.320.10">
    <property type="entry name" value="Hypothetical Protein Pfu-838710-001"/>
    <property type="match status" value="1"/>
</dbReference>
<evidence type="ECO:0000313" key="9">
    <source>
        <dbReference type="EMBL" id="CAK4027793.1"/>
    </source>
</evidence>
<dbReference type="InterPro" id="IPR019095">
    <property type="entry name" value="Mediator_Med18"/>
</dbReference>
<gene>
    <name evidence="8" type="primary">MED18</name>
    <name evidence="9" type="ORF">LECACI_7A005098</name>
</gene>
<name>A0AAI8YZQ9_9PEZI</name>
<evidence type="ECO:0000256" key="6">
    <source>
        <dbReference type="ARBA" id="ARBA00023242"/>
    </source>
</evidence>
<dbReference type="Proteomes" id="UP001296104">
    <property type="component" value="Unassembled WGS sequence"/>
</dbReference>
<dbReference type="PANTHER" id="PTHR13321">
    <property type="entry name" value="MEDIATOR OF RNA POLYMERASE II TRANSCRIPTION, SUBUNIT 18"/>
    <property type="match status" value="1"/>
</dbReference>
<evidence type="ECO:0000313" key="10">
    <source>
        <dbReference type="Proteomes" id="UP001296104"/>
    </source>
</evidence>
<dbReference type="PANTHER" id="PTHR13321:SF2">
    <property type="entry name" value="MEDIATOR OF RNA POLYMERASE II TRANSCRIPTION SUBUNIT 18"/>
    <property type="match status" value="1"/>
</dbReference>
<keyword evidence="4 8" id="KW-0805">Transcription regulation</keyword>
<evidence type="ECO:0000256" key="8">
    <source>
        <dbReference type="RuleBase" id="RU364150"/>
    </source>
</evidence>
<protein>
    <recommendedName>
        <fullName evidence="3 8">Mediator of RNA polymerase II transcription subunit 18</fullName>
    </recommendedName>
    <alternativeName>
        <fullName evidence="7 8">Mediator complex subunit 18</fullName>
    </alternativeName>
</protein>
<keyword evidence="8" id="KW-0010">Activator</keyword>
<keyword evidence="5 8" id="KW-0804">Transcription</keyword>
<dbReference type="GO" id="GO:0006357">
    <property type="term" value="P:regulation of transcription by RNA polymerase II"/>
    <property type="evidence" value="ECO:0007669"/>
    <property type="project" value="InterPro"/>
</dbReference>
<evidence type="ECO:0000256" key="5">
    <source>
        <dbReference type="ARBA" id="ARBA00023163"/>
    </source>
</evidence>
<evidence type="ECO:0000256" key="3">
    <source>
        <dbReference type="ARBA" id="ARBA00019612"/>
    </source>
</evidence>
<keyword evidence="6 8" id="KW-0539">Nucleus</keyword>
<comment type="similarity">
    <text evidence="2 8">Belongs to the Mediator complex subunit 18 family.</text>
</comment>
<dbReference type="GO" id="GO:0003712">
    <property type="term" value="F:transcription coregulator activity"/>
    <property type="evidence" value="ECO:0007669"/>
    <property type="project" value="InterPro"/>
</dbReference>
<dbReference type="GO" id="GO:0016592">
    <property type="term" value="C:mediator complex"/>
    <property type="evidence" value="ECO:0007669"/>
    <property type="project" value="InterPro"/>
</dbReference>
<comment type="subunit">
    <text evidence="8">Component of the Mediator complex.</text>
</comment>
<comment type="function">
    <text evidence="8">Component of the Mediator complex, a coactivator involved in the regulated transcription of nearly all RNA polymerase II-dependent genes. Mediator functions as a bridge to convey information from gene-specific regulatory proteins to the basal RNA polymerase II transcription machinery. Mediator is recruited to promoters by direct interactions with regulatory proteins and serves as a scaffold for the assembly of a functional preinitiation complex with RNA polymerase II and the general transcription factors.</text>
</comment>